<dbReference type="AlphaFoldDB" id="Q0VQW8"/>
<evidence type="ECO:0000313" key="2">
    <source>
        <dbReference type="Proteomes" id="UP000008871"/>
    </source>
</evidence>
<dbReference type="HOGENOM" id="CLU_2748774_0_0_6"/>
<dbReference type="Proteomes" id="UP000008871">
    <property type="component" value="Chromosome"/>
</dbReference>
<dbReference type="KEGG" id="abo:ABO_0982"/>
<sequence length="70" mass="8274">MAGTRYWLAFVSDYHLYRTLATAYFALKFKNRILRSDRKTVTFTLQHAKDIDWLKALFPAPTLFRNALCD</sequence>
<protein>
    <submittedName>
        <fullName evidence="1">Uncharacterized protein</fullName>
    </submittedName>
</protein>
<proteinExistence type="predicted"/>
<dbReference type="EMBL" id="AM286690">
    <property type="protein sequence ID" value="CAL16430.1"/>
    <property type="molecule type" value="Genomic_DNA"/>
</dbReference>
<reference evidence="1 2" key="1">
    <citation type="journal article" date="2006" name="Nat. Biotechnol.">
        <title>Genome sequence of the ubiquitous hydrocarbon-degrading marine bacterium Alcanivorax borkumensis.</title>
        <authorList>
            <person name="Schneiker S."/>
            <person name="Martins dos Santos V.A.P."/>
            <person name="Bartels D."/>
            <person name="Bekel T."/>
            <person name="Brecht M."/>
            <person name="Buhrmester J."/>
            <person name="Chernikova T.N."/>
            <person name="Denaro R."/>
            <person name="Ferrer M."/>
            <person name="Gertler C."/>
            <person name="Goesmann A."/>
            <person name="Golyshina O.V."/>
            <person name="Kaminski F."/>
            <person name="Khachane A.N."/>
            <person name="Lang S."/>
            <person name="Linke B."/>
            <person name="McHardy A.C."/>
            <person name="Meyer F."/>
            <person name="Nechitaylo T."/>
            <person name="Puehler A."/>
            <person name="Regenhardt D."/>
            <person name="Rupp O."/>
            <person name="Sabirova J.S."/>
            <person name="Selbitschka W."/>
            <person name="Yakimov M.M."/>
            <person name="Timmis K.N."/>
            <person name="Vorhoelter F.-J."/>
            <person name="Weidner S."/>
            <person name="Kaiser O."/>
            <person name="Golyshin P.N."/>
        </authorList>
    </citation>
    <scope>NUCLEOTIDE SEQUENCE [LARGE SCALE GENOMIC DNA]</scope>
    <source>
        <strain evidence="2">ATCC 700651 / DSM 11573 / NCIMB 13689 / SK2</strain>
    </source>
</reference>
<name>Q0VQW8_ALCBS</name>
<gene>
    <name evidence="1" type="ordered locus">ABO_0982</name>
</gene>
<dbReference type="STRING" id="393595.ABO_0982"/>
<keyword evidence="2" id="KW-1185">Reference proteome</keyword>
<organism evidence="1 2">
    <name type="scientific">Alcanivorax borkumensis (strain ATCC 700651 / DSM 11573 / NCIMB 13689 / SK2)</name>
    <dbReference type="NCBI Taxonomy" id="393595"/>
    <lineage>
        <taxon>Bacteria</taxon>
        <taxon>Pseudomonadati</taxon>
        <taxon>Pseudomonadota</taxon>
        <taxon>Gammaproteobacteria</taxon>
        <taxon>Oceanospirillales</taxon>
        <taxon>Alcanivoracaceae</taxon>
        <taxon>Alcanivorax</taxon>
    </lineage>
</organism>
<accession>Q0VQW8</accession>
<evidence type="ECO:0000313" key="1">
    <source>
        <dbReference type="EMBL" id="CAL16430.1"/>
    </source>
</evidence>